<sequence length="105" mass="11988">MILCVVARRTNYEANVKVKNGCCPNIVGTKLYRSYRFQPSNVSGSLKTSRGRERFSEARSPHSSLQNTECPYRELLSVSPFSEASQMELTKYTKFKCLARKWRGG</sequence>
<feature type="region of interest" description="Disordered" evidence="1">
    <location>
        <begin position="41"/>
        <end position="66"/>
    </location>
</feature>
<name>A0A147BT94_IXORI</name>
<accession>A0A147BT94</accession>
<organism evidence="2">
    <name type="scientific">Ixodes ricinus</name>
    <name type="common">Common tick</name>
    <name type="synonym">Acarus ricinus</name>
    <dbReference type="NCBI Taxonomy" id="34613"/>
    <lineage>
        <taxon>Eukaryota</taxon>
        <taxon>Metazoa</taxon>
        <taxon>Ecdysozoa</taxon>
        <taxon>Arthropoda</taxon>
        <taxon>Chelicerata</taxon>
        <taxon>Arachnida</taxon>
        <taxon>Acari</taxon>
        <taxon>Parasitiformes</taxon>
        <taxon>Ixodida</taxon>
        <taxon>Ixodoidea</taxon>
        <taxon>Ixodidae</taxon>
        <taxon>Ixodinae</taxon>
        <taxon>Ixodes</taxon>
    </lineage>
</organism>
<evidence type="ECO:0000256" key="1">
    <source>
        <dbReference type="SAM" id="MobiDB-lite"/>
    </source>
</evidence>
<reference evidence="2" key="1">
    <citation type="journal article" date="2018" name="PLoS Negl. Trop. Dis.">
        <title>Sialome diversity of ticks revealed by RNAseq of single tick salivary glands.</title>
        <authorList>
            <person name="Perner J."/>
            <person name="Kropackova S."/>
            <person name="Kopacek P."/>
            <person name="Ribeiro J.M."/>
        </authorList>
    </citation>
    <scope>NUCLEOTIDE SEQUENCE</scope>
    <source>
        <strain evidence="2">Siblings of single egg batch collected in Ceske Budejovice</strain>
        <tissue evidence="2">Salivary glands</tissue>
    </source>
</reference>
<protein>
    <submittedName>
        <fullName evidence="2">Uncharacterized protein</fullName>
    </submittedName>
</protein>
<proteinExistence type="predicted"/>
<evidence type="ECO:0000313" key="2">
    <source>
        <dbReference type="EMBL" id="JAR93973.1"/>
    </source>
</evidence>
<feature type="compositionally biased region" description="Basic and acidic residues" evidence="1">
    <location>
        <begin position="50"/>
        <end position="60"/>
    </location>
</feature>
<dbReference type="AlphaFoldDB" id="A0A147BT94"/>
<dbReference type="EMBL" id="GEGO01001431">
    <property type="protein sequence ID" value="JAR93973.1"/>
    <property type="molecule type" value="Transcribed_RNA"/>
</dbReference>